<evidence type="ECO:0000313" key="3">
    <source>
        <dbReference type="Proteomes" id="UP001432322"/>
    </source>
</evidence>
<comment type="caution">
    <text evidence="2">The sequence shown here is derived from an EMBL/GenBank/DDBJ whole genome shotgun (WGS) entry which is preliminary data.</text>
</comment>
<evidence type="ECO:0000313" key="2">
    <source>
        <dbReference type="EMBL" id="GMT35155.1"/>
    </source>
</evidence>
<dbReference type="AlphaFoldDB" id="A0AAV5WWW1"/>
<reference evidence="2" key="1">
    <citation type="submission" date="2023-10" db="EMBL/GenBank/DDBJ databases">
        <title>Genome assembly of Pristionchus species.</title>
        <authorList>
            <person name="Yoshida K."/>
            <person name="Sommer R.J."/>
        </authorList>
    </citation>
    <scope>NUCLEOTIDE SEQUENCE</scope>
    <source>
        <strain evidence="2">RS5133</strain>
    </source>
</reference>
<keyword evidence="3" id="KW-1185">Reference proteome</keyword>
<feature type="non-terminal residue" evidence="2">
    <location>
        <position position="213"/>
    </location>
</feature>
<evidence type="ECO:0000256" key="1">
    <source>
        <dbReference type="SAM" id="MobiDB-lite"/>
    </source>
</evidence>
<proteinExistence type="predicted"/>
<protein>
    <submittedName>
        <fullName evidence="2">Uncharacterized protein</fullName>
    </submittedName>
</protein>
<feature type="compositionally biased region" description="Basic and acidic residues" evidence="1">
    <location>
        <begin position="120"/>
        <end position="129"/>
    </location>
</feature>
<gene>
    <name evidence="2" type="ORF">PFISCL1PPCAC_26452</name>
</gene>
<feature type="region of interest" description="Disordered" evidence="1">
    <location>
        <begin position="120"/>
        <end position="142"/>
    </location>
</feature>
<dbReference type="Proteomes" id="UP001432322">
    <property type="component" value="Unassembled WGS sequence"/>
</dbReference>
<sequence length="213" mass="24291">TLTVLSVSYGAPINEVTCIEGSGNGGPESSDPVITPAEPTISRHEIHALAASRMSLSLTHLRTFAKMLNDVDGTSKYYREMSQGEILNRYERHMFRQIHEYFSDQMSEELRIQIQRYQEQQENKAKRQENSSANAQLPGRSTFTSGMLTSMKDFQRVEVKVAPRMPAERITLALDRIAKAVKVAETFFKSPTFEDEQRLTDIVRGMSYYESHF</sequence>
<organism evidence="2 3">
    <name type="scientific">Pristionchus fissidentatus</name>
    <dbReference type="NCBI Taxonomy" id="1538716"/>
    <lineage>
        <taxon>Eukaryota</taxon>
        <taxon>Metazoa</taxon>
        <taxon>Ecdysozoa</taxon>
        <taxon>Nematoda</taxon>
        <taxon>Chromadorea</taxon>
        <taxon>Rhabditida</taxon>
        <taxon>Rhabditina</taxon>
        <taxon>Diplogasteromorpha</taxon>
        <taxon>Diplogasteroidea</taxon>
        <taxon>Neodiplogasteridae</taxon>
        <taxon>Pristionchus</taxon>
    </lineage>
</organism>
<name>A0AAV5WWW1_9BILA</name>
<feature type="non-terminal residue" evidence="2">
    <location>
        <position position="1"/>
    </location>
</feature>
<dbReference type="EMBL" id="BTSY01000007">
    <property type="protein sequence ID" value="GMT35155.1"/>
    <property type="molecule type" value="Genomic_DNA"/>
</dbReference>
<accession>A0AAV5WWW1</accession>
<feature type="compositionally biased region" description="Polar residues" evidence="1">
    <location>
        <begin position="130"/>
        <end position="142"/>
    </location>
</feature>